<dbReference type="InterPro" id="IPR044965">
    <property type="entry name" value="Glyco_hydro_17_plant"/>
</dbReference>
<dbReference type="Proteomes" id="UP001054889">
    <property type="component" value="Unassembled WGS sequence"/>
</dbReference>
<comment type="catalytic activity">
    <reaction evidence="1">
        <text>Hydrolysis of (1-&gt;3)-beta-D-glucosidic linkages in (1-&gt;3)-beta-D-glucans.</text>
        <dbReference type="EC" id="3.2.1.39"/>
    </reaction>
</comment>
<evidence type="ECO:0000256" key="1">
    <source>
        <dbReference type="ARBA" id="ARBA00000382"/>
    </source>
</evidence>
<gene>
    <name evidence="14" type="primary">gb13763</name>
    <name evidence="14" type="ORF">PR202_gb13763</name>
</gene>
<dbReference type="InterPro" id="IPR012946">
    <property type="entry name" value="X8"/>
</dbReference>
<sequence length="476" mass="50344">MMGGIRMRMLLLSIVLLLLSVESSSAVSIGVNYGANGDNLPSPESVASFLATKTSIDRVKLFDANPAFLAAFAANAPSISLAVSLPNSVLPSLADLDAARGWVRDNLSPHVHGGGGGGGGANVTLLLAGNEILGPVIDPNLMVALLPAMRRLNQALNLEGLTQVRVTTPHYLGILAPSDGIPSNATFRPELASKVLLPMLKFLNDTGSPLMVNAYPYFSYTPRTLDYAIFRPNRGIYDPATKLNYTSMLDAQMDAVYTAMKKLGFGGVQIAVGEAGWPTKAEAAQVGVGVKEAQEFNAGMIRVCSGGKGTPLMPGKTFETYIFSLFDENQKPGPIAERNFGIFNNDLTPKYDLGLLLRTPPPSGAPNPSPNPSPKPSPNPSPNPSPSVGGKWCVVKAGASATDLQNNINYACGYVDCKPIQSGGACFDPNNVQSHASYVMNAYYQANGRHDYDCDFKGTAVVTSNDPSYGSCKYVS</sequence>
<protein>
    <recommendedName>
        <fullName evidence="3">glucan endo-1,3-beta-D-glucosidase</fullName>
        <ecNumber evidence="3">3.2.1.39</ecNumber>
    </recommendedName>
</protein>
<dbReference type="PANTHER" id="PTHR32227">
    <property type="entry name" value="GLUCAN ENDO-1,3-BETA-GLUCOSIDASE BG1-RELATED-RELATED"/>
    <property type="match status" value="1"/>
</dbReference>
<organism evidence="14 15">
    <name type="scientific">Eleusine coracana subsp. coracana</name>
    <dbReference type="NCBI Taxonomy" id="191504"/>
    <lineage>
        <taxon>Eukaryota</taxon>
        <taxon>Viridiplantae</taxon>
        <taxon>Streptophyta</taxon>
        <taxon>Embryophyta</taxon>
        <taxon>Tracheophyta</taxon>
        <taxon>Spermatophyta</taxon>
        <taxon>Magnoliopsida</taxon>
        <taxon>Liliopsida</taxon>
        <taxon>Poales</taxon>
        <taxon>Poaceae</taxon>
        <taxon>PACMAD clade</taxon>
        <taxon>Chloridoideae</taxon>
        <taxon>Cynodonteae</taxon>
        <taxon>Eleusininae</taxon>
        <taxon>Eleusine</taxon>
    </lineage>
</organism>
<feature type="region of interest" description="Disordered" evidence="11">
    <location>
        <begin position="354"/>
        <end position="387"/>
    </location>
</feature>
<feature type="domain" description="X8" evidence="13">
    <location>
        <begin position="391"/>
        <end position="474"/>
    </location>
</feature>
<evidence type="ECO:0000313" key="14">
    <source>
        <dbReference type="EMBL" id="GJN25877.1"/>
    </source>
</evidence>
<accession>A0AAV5EST1</accession>
<keyword evidence="8 10" id="KW-0326">Glycosidase</keyword>
<comment type="similarity">
    <text evidence="2 9">Belongs to the glycosyl hydrolase 17 family.</text>
</comment>
<reference evidence="14" key="1">
    <citation type="journal article" date="2018" name="DNA Res.">
        <title>Multiple hybrid de novo genome assembly of finger millet, an orphan allotetraploid crop.</title>
        <authorList>
            <person name="Hatakeyama M."/>
            <person name="Aluri S."/>
            <person name="Balachadran M.T."/>
            <person name="Sivarajan S.R."/>
            <person name="Patrignani A."/>
            <person name="Gruter S."/>
            <person name="Poveda L."/>
            <person name="Shimizu-Inatsugi R."/>
            <person name="Baeten J."/>
            <person name="Francoijs K.J."/>
            <person name="Nataraja K.N."/>
            <person name="Reddy Y.A.N."/>
            <person name="Phadnis S."/>
            <person name="Ravikumar R.L."/>
            <person name="Schlapbach R."/>
            <person name="Sreeman S.M."/>
            <person name="Shimizu K.K."/>
        </authorList>
    </citation>
    <scope>NUCLEOTIDE SEQUENCE</scope>
</reference>
<dbReference type="AlphaFoldDB" id="A0AAV5EST1"/>
<dbReference type="Gene3D" id="3.20.20.80">
    <property type="entry name" value="Glycosidases"/>
    <property type="match status" value="1"/>
</dbReference>
<dbReference type="GO" id="GO:0006952">
    <property type="term" value="P:defense response"/>
    <property type="evidence" value="ECO:0007669"/>
    <property type="project" value="UniProtKB-KW"/>
</dbReference>
<dbReference type="EC" id="3.2.1.39" evidence="3"/>
<evidence type="ECO:0000256" key="4">
    <source>
        <dbReference type="ARBA" id="ARBA00022729"/>
    </source>
</evidence>
<evidence type="ECO:0000256" key="12">
    <source>
        <dbReference type="SAM" id="SignalP"/>
    </source>
</evidence>
<evidence type="ECO:0000256" key="5">
    <source>
        <dbReference type="ARBA" id="ARBA00022801"/>
    </source>
</evidence>
<reference evidence="14" key="2">
    <citation type="submission" date="2021-12" db="EMBL/GenBank/DDBJ databases">
        <title>Resequencing data analysis of finger millet.</title>
        <authorList>
            <person name="Hatakeyama M."/>
            <person name="Aluri S."/>
            <person name="Balachadran M.T."/>
            <person name="Sivarajan S.R."/>
            <person name="Poveda L."/>
            <person name="Shimizu-Inatsugi R."/>
            <person name="Schlapbach R."/>
            <person name="Sreeman S.M."/>
            <person name="Shimizu K.K."/>
        </authorList>
    </citation>
    <scope>NUCLEOTIDE SEQUENCE</scope>
</reference>
<comment type="caution">
    <text evidence="14">The sequence shown here is derived from an EMBL/GenBank/DDBJ whole genome shotgun (WGS) entry which is preliminary data.</text>
</comment>
<dbReference type="InterPro" id="IPR017853">
    <property type="entry name" value="GH"/>
</dbReference>
<dbReference type="FunFam" id="3.20.20.80:FF:000002">
    <property type="entry name" value="Glucan endo-1,3-beta-glucosidase 3"/>
    <property type="match status" value="1"/>
</dbReference>
<evidence type="ECO:0000256" key="3">
    <source>
        <dbReference type="ARBA" id="ARBA00012780"/>
    </source>
</evidence>
<evidence type="ECO:0000256" key="2">
    <source>
        <dbReference type="ARBA" id="ARBA00008773"/>
    </source>
</evidence>
<evidence type="ECO:0000256" key="8">
    <source>
        <dbReference type="ARBA" id="ARBA00023295"/>
    </source>
</evidence>
<dbReference type="SMART" id="SM00768">
    <property type="entry name" value="X8"/>
    <property type="match status" value="1"/>
</dbReference>
<evidence type="ECO:0000256" key="11">
    <source>
        <dbReference type="SAM" id="MobiDB-lite"/>
    </source>
</evidence>
<evidence type="ECO:0000256" key="7">
    <source>
        <dbReference type="ARBA" id="ARBA00023157"/>
    </source>
</evidence>
<dbReference type="InterPro" id="IPR000490">
    <property type="entry name" value="Glyco_hydro_17"/>
</dbReference>
<dbReference type="GO" id="GO:0042973">
    <property type="term" value="F:glucan endo-1,3-beta-D-glucosidase activity"/>
    <property type="evidence" value="ECO:0007669"/>
    <property type="project" value="UniProtKB-EC"/>
</dbReference>
<dbReference type="SUPFAM" id="SSF51445">
    <property type="entry name" value="(Trans)glycosidases"/>
    <property type="match status" value="1"/>
</dbReference>
<evidence type="ECO:0000259" key="13">
    <source>
        <dbReference type="SMART" id="SM00768"/>
    </source>
</evidence>
<name>A0AAV5EST1_ELECO</name>
<keyword evidence="4 12" id="KW-0732">Signal</keyword>
<dbReference type="Pfam" id="PF00332">
    <property type="entry name" value="Glyco_hydro_17"/>
    <property type="match status" value="1"/>
</dbReference>
<keyword evidence="15" id="KW-1185">Reference proteome</keyword>
<keyword evidence="7" id="KW-1015">Disulfide bond</keyword>
<evidence type="ECO:0000256" key="6">
    <source>
        <dbReference type="ARBA" id="ARBA00022821"/>
    </source>
</evidence>
<keyword evidence="6" id="KW-0611">Plant defense</keyword>
<feature type="compositionally biased region" description="Pro residues" evidence="11">
    <location>
        <begin position="359"/>
        <end position="385"/>
    </location>
</feature>
<feature type="signal peptide" evidence="12">
    <location>
        <begin position="1"/>
        <end position="26"/>
    </location>
</feature>
<keyword evidence="5 10" id="KW-0378">Hydrolase</keyword>
<evidence type="ECO:0000256" key="10">
    <source>
        <dbReference type="RuleBase" id="RU004336"/>
    </source>
</evidence>
<dbReference type="GO" id="GO:0005975">
    <property type="term" value="P:carbohydrate metabolic process"/>
    <property type="evidence" value="ECO:0007669"/>
    <property type="project" value="InterPro"/>
</dbReference>
<evidence type="ECO:0000313" key="15">
    <source>
        <dbReference type="Proteomes" id="UP001054889"/>
    </source>
</evidence>
<dbReference type="Pfam" id="PF07983">
    <property type="entry name" value="X8"/>
    <property type="match status" value="1"/>
</dbReference>
<proteinExistence type="inferred from homology"/>
<feature type="chain" id="PRO_5043472946" description="glucan endo-1,3-beta-D-glucosidase" evidence="12">
    <location>
        <begin position="27"/>
        <end position="476"/>
    </location>
</feature>
<dbReference type="FunFam" id="1.20.58.1040:FF:000003">
    <property type="entry name" value="glucan endo-1,3-beta-glucosidase 7"/>
    <property type="match status" value="1"/>
</dbReference>
<dbReference type="EMBL" id="BQKI01000078">
    <property type="protein sequence ID" value="GJN25877.1"/>
    <property type="molecule type" value="Genomic_DNA"/>
</dbReference>
<dbReference type="Gene3D" id="1.20.58.1040">
    <property type="match status" value="1"/>
</dbReference>
<dbReference type="PROSITE" id="PS00587">
    <property type="entry name" value="GLYCOSYL_HYDROL_F17"/>
    <property type="match status" value="1"/>
</dbReference>
<evidence type="ECO:0000256" key="9">
    <source>
        <dbReference type="RuleBase" id="RU004335"/>
    </source>
</evidence>